<protein>
    <submittedName>
        <fullName evidence="1">Uncharacterized protein</fullName>
    </submittedName>
</protein>
<dbReference type="EMBL" id="CP002987">
    <property type="protein sequence ID" value="AFA49842.1"/>
    <property type="molecule type" value="Genomic_DNA"/>
</dbReference>
<name>H6LIV3_ACEWD</name>
<dbReference type="Proteomes" id="UP000007177">
    <property type="component" value="Chromosome"/>
</dbReference>
<proteinExistence type="predicted"/>
<reference evidence="1 2" key="2">
    <citation type="journal article" date="2012" name="PLoS ONE">
        <title>An ancient pathway combining carbon dioxide fixation with the generation and utilization of a sodium ion gradient for ATP synthesis.</title>
        <authorList>
            <person name="Poehlein A."/>
            <person name="Schmidt S."/>
            <person name="Kaster A.K."/>
            <person name="Goenrich M."/>
            <person name="Vollmers J."/>
            <person name="Thurmer A."/>
            <person name="Bertsch J."/>
            <person name="Schuchmann K."/>
            <person name="Voigt B."/>
            <person name="Hecker M."/>
            <person name="Daniel R."/>
            <person name="Thauer R.K."/>
            <person name="Gottschalk G."/>
            <person name="Muller V."/>
        </authorList>
    </citation>
    <scope>NUCLEOTIDE SEQUENCE [LARGE SCALE GENOMIC DNA]</scope>
    <source>
        <strain evidence="2">ATCC 29683 / DSM 1030 / JCM 2381 / KCTC 1655 / WB1</strain>
    </source>
</reference>
<accession>H6LIV3</accession>
<reference evidence="2" key="1">
    <citation type="submission" date="2011-07" db="EMBL/GenBank/DDBJ databases">
        <title>Complete genome sequence of Acetobacterium woodii.</title>
        <authorList>
            <person name="Poehlein A."/>
            <person name="Schmidt S."/>
            <person name="Kaster A.-K."/>
            <person name="Goenrich M."/>
            <person name="Vollmers J."/>
            <person name="Thuermer A."/>
            <person name="Gottschalk G."/>
            <person name="Thauer R.K."/>
            <person name="Daniel R."/>
            <person name="Mueller V."/>
        </authorList>
    </citation>
    <scope>NUCLEOTIDE SEQUENCE [LARGE SCALE GENOMIC DNA]</scope>
    <source>
        <strain evidence="2">ATCC 29683 / DSM 1030 / JCM 2381 / KCTC 1655 / WB1</strain>
    </source>
</reference>
<dbReference type="HOGENOM" id="CLU_211685_0_0_9"/>
<keyword evidence="2" id="KW-1185">Reference proteome</keyword>
<evidence type="ECO:0000313" key="2">
    <source>
        <dbReference type="Proteomes" id="UP000007177"/>
    </source>
</evidence>
<gene>
    <name evidence="1" type="ordered locus">Awo_c31140</name>
</gene>
<dbReference type="AlphaFoldDB" id="H6LIV3"/>
<dbReference type="RefSeq" id="WP_014357439.1">
    <property type="nucleotide sequence ID" value="NC_016894.1"/>
</dbReference>
<sequence>MNKYRRLQTIKHALQHYITRPNADPKDIEQEKVLLDQIKEDIRSTKSKWYGTSAKK</sequence>
<organism evidence="1 2">
    <name type="scientific">Acetobacterium woodii (strain ATCC 29683 / DSM 1030 / JCM 2381 / KCTC 1655 / WB1)</name>
    <dbReference type="NCBI Taxonomy" id="931626"/>
    <lineage>
        <taxon>Bacteria</taxon>
        <taxon>Bacillati</taxon>
        <taxon>Bacillota</taxon>
        <taxon>Clostridia</taxon>
        <taxon>Eubacteriales</taxon>
        <taxon>Eubacteriaceae</taxon>
        <taxon>Acetobacterium</taxon>
    </lineage>
</organism>
<evidence type="ECO:0000313" key="1">
    <source>
        <dbReference type="EMBL" id="AFA49842.1"/>
    </source>
</evidence>
<dbReference type="STRING" id="931626.Awo_c31140"/>
<dbReference type="KEGG" id="awo:Awo_c31140"/>